<feature type="region of interest" description="Disordered" evidence="1">
    <location>
        <begin position="255"/>
        <end position="309"/>
    </location>
</feature>
<evidence type="ECO:0000313" key="4">
    <source>
        <dbReference type="Proteomes" id="UP000799437"/>
    </source>
</evidence>
<keyword evidence="2" id="KW-0812">Transmembrane</keyword>
<feature type="compositionally biased region" description="Polar residues" evidence="1">
    <location>
        <begin position="1"/>
        <end position="12"/>
    </location>
</feature>
<feature type="compositionally biased region" description="Low complexity" evidence="1">
    <location>
        <begin position="24"/>
        <end position="34"/>
    </location>
</feature>
<feature type="region of interest" description="Disordered" evidence="1">
    <location>
        <begin position="1"/>
        <end position="48"/>
    </location>
</feature>
<evidence type="ECO:0000256" key="1">
    <source>
        <dbReference type="SAM" id="MobiDB-lite"/>
    </source>
</evidence>
<feature type="transmembrane region" description="Helical" evidence="2">
    <location>
        <begin position="149"/>
        <end position="173"/>
    </location>
</feature>
<dbReference type="EMBL" id="ML996567">
    <property type="protein sequence ID" value="KAF2761324.1"/>
    <property type="molecule type" value="Genomic_DNA"/>
</dbReference>
<feature type="compositionally biased region" description="Basic and acidic residues" evidence="1">
    <location>
        <begin position="291"/>
        <end position="300"/>
    </location>
</feature>
<dbReference type="Proteomes" id="UP000799437">
    <property type="component" value="Unassembled WGS sequence"/>
</dbReference>
<dbReference type="GeneID" id="54484535"/>
<dbReference type="RefSeq" id="XP_033603775.1">
    <property type="nucleotide sequence ID" value="XM_033743481.1"/>
</dbReference>
<proteinExistence type="predicted"/>
<dbReference type="OrthoDB" id="3939221at2759"/>
<feature type="transmembrane region" description="Helical" evidence="2">
    <location>
        <begin position="208"/>
        <end position="227"/>
    </location>
</feature>
<evidence type="ECO:0000313" key="3">
    <source>
        <dbReference type="EMBL" id="KAF2761324.1"/>
    </source>
</evidence>
<name>A0A6A6WGX2_9PEZI</name>
<keyword evidence="2" id="KW-0472">Membrane</keyword>
<feature type="transmembrane region" description="Helical" evidence="2">
    <location>
        <begin position="117"/>
        <end position="137"/>
    </location>
</feature>
<organism evidence="3 4">
    <name type="scientific">Pseudovirgaria hyperparasitica</name>
    <dbReference type="NCBI Taxonomy" id="470096"/>
    <lineage>
        <taxon>Eukaryota</taxon>
        <taxon>Fungi</taxon>
        <taxon>Dikarya</taxon>
        <taxon>Ascomycota</taxon>
        <taxon>Pezizomycotina</taxon>
        <taxon>Dothideomycetes</taxon>
        <taxon>Dothideomycetes incertae sedis</taxon>
        <taxon>Acrospermales</taxon>
        <taxon>Acrospermaceae</taxon>
        <taxon>Pseudovirgaria</taxon>
    </lineage>
</organism>
<accession>A0A6A6WGX2</accession>
<reference evidence="3" key="1">
    <citation type="journal article" date="2020" name="Stud. Mycol.">
        <title>101 Dothideomycetes genomes: a test case for predicting lifestyles and emergence of pathogens.</title>
        <authorList>
            <person name="Haridas S."/>
            <person name="Albert R."/>
            <person name="Binder M."/>
            <person name="Bloem J."/>
            <person name="Labutti K."/>
            <person name="Salamov A."/>
            <person name="Andreopoulos B."/>
            <person name="Baker S."/>
            <person name="Barry K."/>
            <person name="Bills G."/>
            <person name="Bluhm B."/>
            <person name="Cannon C."/>
            <person name="Castanera R."/>
            <person name="Culley D."/>
            <person name="Daum C."/>
            <person name="Ezra D."/>
            <person name="Gonzalez J."/>
            <person name="Henrissat B."/>
            <person name="Kuo A."/>
            <person name="Liang C."/>
            <person name="Lipzen A."/>
            <person name="Lutzoni F."/>
            <person name="Magnuson J."/>
            <person name="Mondo S."/>
            <person name="Nolan M."/>
            <person name="Ohm R."/>
            <person name="Pangilinan J."/>
            <person name="Park H.-J."/>
            <person name="Ramirez L."/>
            <person name="Alfaro M."/>
            <person name="Sun H."/>
            <person name="Tritt A."/>
            <person name="Yoshinaga Y."/>
            <person name="Zwiers L.-H."/>
            <person name="Turgeon B."/>
            <person name="Goodwin S."/>
            <person name="Spatafora J."/>
            <person name="Crous P."/>
            <person name="Grigoriev I."/>
        </authorList>
    </citation>
    <scope>NUCLEOTIDE SEQUENCE</scope>
    <source>
        <strain evidence="3">CBS 121739</strain>
    </source>
</reference>
<gene>
    <name evidence="3" type="ORF">EJ05DRAFT_473847</name>
</gene>
<keyword evidence="2" id="KW-1133">Transmembrane helix</keyword>
<evidence type="ECO:0000256" key="2">
    <source>
        <dbReference type="SAM" id="Phobius"/>
    </source>
</evidence>
<sequence length="309" mass="34727">MNSPQSSISFTDTPIPLDVPPAPLEDAPLAPSSSTNKPLPPRPPPSRTVSFADTDDEYIYSTQDNSYQTPQYVYIIYTLSIACSVASVGCFLVAMYIAHHIPFANEWTQQTDRYGELGVREMMILGGVNAAWTGFNLRMARQNTYFRLVVLNSMYDFLIWAALLAFAILVYLVELLDRDNMCWNSNVPRDRVGECEYFSEQILLPLDLTGAGLPMLVAVLHFILLIARCSLDIPEWWKGEGPYPYDDVGLQLQRMTTESGDSEEAQRLVPADEEDGSEDEQTQLPETDAQAEPHESRTSRDEEEGLIQL</sequence>
<protein>
    <submittedName>
        <fullName evidence="3">Uncharacterized protein</fullName>
    </submittedName>
</protein>
<feature type="compositionally biased region" description="Acidic residues" evidence="1">
    <location>
        <begin position="271"/>
        <end position="281"/>
    </location>
</feature>
<dbReference type="AlphaFoldDB" id="A0A6A6WGX2"/>
<feature type="transmembrane region" description="Helical" evidence="2">
    <location>
        <begin position="72"/>
        <end position="97"/>
    </location>
</feature>
<keyword evidence="4" id="KW-1185">Reference proteome</keyword>